<gene>
    <name evidence="2" type="ORF">MBMO_EB0-50A10.0028</name>
</gene>
<accession>A4GJG9</accession>
<protein>
    <recommendedName>
        <fullName evidence="3">DUF2244 domain-containing protein</fullName>
    </recommendedName>
</protein>
<keyword evidence="1" id="KW-1133">Transmembrane helix</keyword>
<keyword evidence="1" id="KW-0812">Transmembrane</keyword>
<dbReference type="InterPro" id="IPR019253">
    <property type="entry name" value="DUF2244_TM"/>
</dbReference>
<name>A4GJG9_9BACT</name>
<dbReference type="EMBL" id="EF107100">
    <property type="protein sequence ID" value="ABL97264.1"/>
    <property type="molecule type" value="Genomic_DNA"/>
</dbReference>
<evidence type="ECO:0008006" key="3">
    <source>
        <dbReference type="Google" id="ProtNLM"/>
    </source>
</evidence>
<reference evidence="2" key="1">
    <citation type="journal article" date="2007" name="Environ. Microbiol.">
        <title>Proteorhodopsin photosystem gene clusters exhibit co-evolutionary trends and shared ancestry among diverse marine microbial phyla.</title>
        <authorList>
            <person name="McCarren J."/>
            <person name="Delong E.F."/>
        </authorList>
    </citation>
    <scope>NUCLEOTIDE SEQUENCE</scope>
</reference>
<sequence>MISVQNISEDKYAIHIQPNSSLKGNYRIFFILSIALICLGIATVFYFVGATLILPFAGLEISILIFAFYLNFKWSSKREKIFISQDKVTIEKGIHKADYRWEEFRTFTSFHVTKDINKVLKLSFRSKGEDVEVGAFLNEDDKNVLKEEVSNIIDTLNA</sequence>
<feature type="transmembrane region" description="Helical" evidence="1">
    <location>
        <begin position="28"/>
        <end position="47"/>
    </location>
</feature>
<evidence type="ECO:0000256" key="1">
    <source>
        <dbReference type="SAM" id="Phobius"/>
    </source>
</evidence>
<feature type="transmembrane region" description="Helical" evidence="1">
    <location>
        <begin position="53"/>
        <end position="72"/>
    </location>
</feature>
<organism evidence="2">
    <name type="scientific">uncultured marine bacterium EB0_50A10</name>
    <dbReference type="NCBI Taxonomy" id="415440"/>
    <lineage>
        <taxon>Bacteria</taxon>
        <taxon>environmental samples</taxon>
    </lineage>
</organism>
<dbReference type="Pfam" id="PF10003">
    <property type="entry name" value="DUF2244"/>
    <property type="match status" value="1"/>
</dbReference>
<evidence type="ECO:0000313" key="2">
    <source>
        <dbReference type="EMBL" id="ABL97264.1"/>
    </source>
</evidence>
<proteinExistence type="predicted"/>
<dbReference type="AlphaFoldDB" id="A4GJG9"/>
<keyword evidence="1" id="KW-0472">Membrane</keyword>